<comment type="caution">
    <text evidence="2">The sequence shown here is derived from an EMBL/GenBank/DDBJ whole genome shotgun (WGS) entry which is preliminary data.</text>
</comment>
<evidence type="ECO:0000259" key="1">
    <source>
        <dbReference type="Pfam" id="PF07883"/>
    </source>
</evidence>
<accession>A0A2M7BDQ4</accession>
<protein>
    <submittedName>
        <fullName evidence="2">Cupin domain-containing protein</fullName>
    </submittedName>
</protein>
<feature type="domain" description="Cupin type-2" evidence="1">
    <location>
        <begin position="32"/>
        <end position="95"/>
    </location>
</feature>
<organism evidence="2 3">
    <name type="scientific">Candidatus Shapirobacteria bacterium CG03_land_8_20_14_0_80_39_12</name>
    <dbReference type="NCBI Taxonomy" id="1974879"/>
    <lineage>
        <taxon>Bacteria</taxon>
        <taxon>Candidatus Shapironibacteriota</taxon>
    </lineage>
</organism>
<dbReference type="EMBL" id="PEVC01000027">
    <property type="protein sequence ID" value="PIV01227.1"/>
    <property type="molecule type" value="Genomic_DNA"/>
</dbReference>
<dbReference type="Pfam" id="PF07883">
    <property type="entry name" value="Cupin_2"/>
    <property type="match status" value="1"/>
</dbReference>
<sequence length="120" mass="13052">MIGYVGHLEAATEANDDFRQVIFTAKNTQLVLMKLMPGEEIGMEVHPAIDQFFRIESGDGKVIMNGEEATFVAGDGIIVPAGTQHNVIAVSQVKLYTLYSPPNHPADRVQHTKAEAMAAE</sequence>
<dbReference type="InterPro" id="IPR011051">
    <property type="entry name" value="RmlC_Cupin_sf"/>
</dbReference>
<dbReference type="PANTHER" id="PTHR43346">
    <property type="entry name" value="LIGAND BINDING DOMAIN PROTEIN, PUTATIVE (AFU_ORTHOLOGUE AFUA_6G14370)-RELATED"/>
    <property type="match status" value="1"/>
</dbReference>
<dbReference type="InterPro" id="IPR013096">
    <property type="entry name" value="Cupin_2"/>
</dbReference>
<dbReference type="InterPro" id="IPR052538">
    <property type="entry name" value="Flavonoid_dioxygenase-like"/>
</dbReference>
<dbReference type="Proteomes" id="UP000229631">
    <property type="component" value="Unassembled WGS sequence"/>
</dbReference>
<dbReference type="Gene3D" id="2.60.120.10">
    <property type="entry name" value="Jelly Rolls"/>
    <property type="match status" value="1"/>
</dbReference>
<name>A0A2M7BDQ4_9BACT</name>
<evidence type="ECO:0000313" key="3">
    <source>
        <dbReference type="Proteomes" id="UP000229631"/>
    </source>
</evidence>
<dbReference type="PANTHER" id="PTHR43346:SF1">
    <property type="entry name" value="QUERCETIN 2,3-DIOXYGENASE-RELATED"/>
    <property type="match status" value="1"/>
</dbReference>
<proteinExistence type="predicted"/>
<gene>
    <name evidence="2" type="ORF">COS54_01425</name>
</gene>
<dbReference type="AlphaFoldDB" id="A0A2M7BDQ4"/>
<dbReference type="SUPFAM" id="SSF51182">
    <property type="entry name" value="RmlC-like cupins"/>
    <property type="match status" value="1"/>
</dbReference>
<dbReference type="CDD" id="cd02223">
    <property type="entry name" value="cupin_Bh2720-like"/>
    <property type="match status" value="1"/>
</dbReference>
<evidence type="ECO:0000313" key="2">
    <source>
        <dbReference type="EMBL" id="PIV01227.1"/>
    </source>
</evidence>
<reference evidence="3" key="1">
    <citation type="submission" date="2017-09" db="EMBL/GenBank/DDBJ databases">
        <title>Depth-based differentiation of microbial function through sediment-hosted aquifers and enrichment of novel symbionts in the deep terrestrial subsurface.</title>
        <authorList>
            <person name="Probst A.J."/>
            <person name="Ladd B."/>
            <person name="Jarett J.K."/>
            <person name="Geller-Mcgrath D.E."/>
            <person name="Sieber C.M.K."/>
            <person name="Emerson J.B."/>
            <person name="Anantharaman K."/>
            <person name="Thomas B.C."/>
            <person name="Malmstrom R."/>
            <person name="Stieglmeier M."/>
            <person name="Klingl A."/>
            <person name="Woyke T."/>
            <person name="Ryan C.M."/>
            <person name="Banfield J.F."/>
        </authorList>
    </citation>
    <scope>NUCLEOTIDE SEQUENCE [LARGE SCALE GENOMIC DNA]</scope>
</reference>
<dbReference type="InterPro" id="IPR014710">
    <property type="entry name" value="RmlC-like_jellyroll"/>
</dbReference>